<evidence type="ECO:0000256" key="7">
    <source>
        <dbReference type="ARBA" id="ARBA00023306"/>
    </source>
</evidence>
<dbReference type="SMART" id="SM00382">
    <property type="entry name" value="AAA"/>
    <property type="match status" value="1"/>
</dbReference>
<accession>A0A2I0A0T8</accession>
<comment type="subcellular location">
    <subcellularLocation>
        <location evidence="1">Nucleus</location>
    </subcellularLocation>
</comment>
<dbReference type="Pfam" id="PF00004">
    <property type="entry name" value="AAA"/>
    <property type="match status" value="1"/>
</dbReference>
<dbReference type="SUPFAM" id="SSF52540">
    <property type="entry name" value="P-loop containing nucleoside triphosphate hydrolases"/>
    <property type="match status" value="1"/>
</dbReference>
<organism evidence="10 11">
    <name type="scientific">Apostasia shenzhenica</name>
    <dbReference type="NCBI Taxonomy" id="1088818"/>
    <lineage>
        <taxon>Eukaryota</taxon>
        <taxon>Viridiplantae</taxon>
        <taxon>Streptophyta</taxon>
        <taxon>Embryophyta</taxon>
        <taxon>Tracheophyta</taxon>
        <taxon>Spermatophyta</taxon>
        <taxon>Magnoliopsida</taxon>
        <taxon>Liliopsida</taxon>
        <taxon>Asparagales</taxon>
        <taxon>Orchidaceae</taxon>
        <taxon>Apostasioideae</taxon>
        <taxon>Apostasia</taxon>
    </lineage>
</organism>
<evidence type="ECO:0000259" key="9">
    <source>
        <dbReference type="SMART" id="SM00382"/>
    </source>
</evidence>
<evidence type="ECO:0000256" key="5">
    <source>
        <dbReference type="ARBA" id="ARBA00022840"/>
    </source>
</evidence>
<proteinExistence type="inferred from homology"/>
<keyword evidence="3" id="KW-0547">Nucleotide-binding</keyword>
<gene>
    <name evidence="10" type="ORF">AXF42_Ash010834</name>
</gene>
<dbReference type="GO" id="GO:0003689">
    <property type="term" value="F:DNA clamp loader activity"/>
    <property type="evidence" value="ECO:0007669"/>
    <property type="project" value="TreeGrafter"/>
</dbReference>
<dbReference type="InterPro" id="IPR003959">
    <property type="entry name" value="ATPase_AAA_core"/>
</dbReference>
<feature type="domain" description="AAA+ ATPase" evidence="9">
    <location>
        <begin position="420"/>
        <end position="594"/>
    </location>
</feature>
<feature type="region of interest" description="Disordered" evidence="8">
    <location>
        <begin position="1"/>
        <end position="88"/>
    </location>
</feature>
<sequence>MDRSSEDQLAEKRPRRCVQSKLSFGVSHRGKGSGNAVGPTLVVAVEDGTSNSEWSDSEGKRKRYKKSKPVDRPPEKYSDNSKREEVSRGCRKKVSYSCLKNRQSGDETPTKITKPKKLRSNGSSSMKMSSNEKLNDLKDHNEKNLKTFQPFCDLWSEAKKAAEENFRLSAGKETHPFFSICHATKRSLEAKLVEKADFKSHLSVDGDYCTSLPPVHIFDNRKDAIAAPDWTNWKFVETSPARLNGYCNTEFFKSAFECSAQPLKLEAACGKDIYTNTIRHDESENLAFGAAQMTELSGGHTSNQQPHVSCGCSCQSASSAVGMDQDGMHKRRLLSFDDCIDSISESNLWVDKYRPRTSPEVCGNAESVKLLSEWLKSWHERGMQSFQNDSSVKHSTSDCSEESSCDTELDLDEIIDEDTLKNVLLITGPVGSGKSAAIYACAREQGFKVIEVNASNFRSGAYMRQTFAEAVDSLGLTHWLAEDEKLQKCKHVMEQQPVPDAPENEFEVHSMEKAPKICSQTTATEKISDGRIAKRTLFLFEEVDIVFDEDRGFISTILKLAETTKRPMILTSNNKKPDLPKLLDRMVLHFKAPSGRELLNHMSMVCAFENVRIPCCLLEHIIKAFLGDIRRIMMLLQFWCQGMQERTDSATQSVKRLIPFDISAAHFAIPKVIPWDFGCELSEKLEEEISKTASALEENSWFTEAIKINSMVHPSEKTNTPMKSRRKGRLRKNSLINCTELSDQIENLKDEVYDSDSLSTGGLRTAKRKPGIVLSSQSDDGLSSDEFKPLDVSILPEGYDLQAIPTFSSQTGETCENLQIDSMNTFRAESSILDLFSSSECTVPSCLLEYPIMFSESSLISEPETITTLVPKSISDNGNMSFFDLSTSADFMLQMDANDLDNAPQSSKNLKCHVGAAVIDMESIQSNMNIVDLQHDAEDHNPRDNISYSQEVASVSETWRKWKNVGKNSKLLSTSCKDVSVITNFTSKLADLVSETDIMFRSSNPIIHHNFMSTSISSGDADCFSWHEELLEMGSIYAEHGLCFYTMQCAAAGSSLGRSISADVVQEMLAASTNSGSLGKLLTQESKTDQSSCFRDSDIRAPQSCMLAGRENEAELYSAILPIVPARLSMVLRGAALHEYLSFMGQISSSDQSRLAEISTENPKRSSRLN</sequence>
<dbReference type="Proteomes" id="UP000236161">
    <property type="component" value="Unassembled WGS sequence"/>
</dbReference>
<feature type="compositionally biased region" description="Basic and acidic residues" evidence="8">
    <location>
        <begin position="68"/>
        <end position="88"/>
    </location>
</feature>
<evidence type="ECO:0000256" key="1">
    <source>
        <dbReference type="ARBA" id="ARBA00004123"/>
    </source>
</evidence>
<feature type="region of interest" description="Disordered" evidence="8">
    <location>
        <begin position="101"/>
        <end position="132"/>
    </location>
</feature>
<name>A0A2I0A0T8_9ASPA</name>
<dbReference type="GO" id="GO:0000077">
    <property type="term" value="P:DNA damage checkpoint signaling"/>
    <property type="evidence" value="ECO:0007669"/>
    <property type="project" value="TreeGrafter"/>
</dbReference>
<comment type="similarity">
    <text evidence="2">Belongs to the rad17/RAD24 family.</text>
</comment>
<dbReference type="STRING" id="1088818.A0A2I0A0T8"/>
<evidence type="ECO:0000313" key="10">
    <source>
        <dbReference type="EMBL" id="PKA49149.1"/>
    </source>
</evidence>
<evidence type="ECO:0000256" key="2">
    <source>
        <dbReference type="ARBA" id="ARBA00006168"/>
    </source>
</evidence>
<evidence type="ECO:0000256" key="8">
    <source>
        <dbReference type="SAM" id="MobiDB-lite"/>
    </source>
</evidence>
<dbReference type="GO" id="GO:0016887">
    <property type="term" value="F:ATP hydrolysis activity"/>
    <property type="evidence" value="ECO:0007669"/>
    <property type="project" value="InterPro"/>
</dbReference>
<dbReference type="AlphaFoldDB" id="A0A2I0A0T8"/>
<dbReference type="GO" id="GO:0005524">
    <property type="term" value="F:ATP binding"/>
    <property type="evidence" value="ECO:0007669"/>
    <property type="project" value="UniProtKB-KW"/>
</dbReference>
<dbReference type="EMBL" id="KZ452040">
    <property type="protein sequence ID" value="PKA49149.1"/>
    <property type="molecule type" value="Genomic_DNA"/>
</dbReference>
<protein>
    <recommendedName>
        <fullName evidence="9">AAA+ ATPase domain-containing protein</fullName>
    </recommendedName>
</protein>
<keyword evidence="4" id="KW-0227">DNA damage</keyword>
<reference evidence="10 11" key="1">
    <citation type="journal article" date="2017" name="Nature">
        <title>The Apostasia genome and the evolution of orchids.</title>
        <authorList>
            <person name="Zhang G.Q."/>
            <person name="Liu K.W."/>
            <person name="Li Z."/>
            <person name="Lohaus R."/>
            <person name="Hsiao Y.Y."/>
            <person name="Niu S.C."/>
            <person name="Wang J.Y."/>
            <person name="Lin Y.C."/>
            <person name="Xu Q."/>
            <person name="Chen L.J."/>
            <person name="Yoshida K."/>
            <person name="Fujiwara S."/>
            <person name="Wang Z.W."/>
            <person name="Zhang Y.Q."/>
            <person name="Mitsuda N."/>
            <person name="Wang M."/>
            <person name="Liu G.H."/>
            <person name="Pecoraro L."/>
            <person name="Huang H.X."/>
            <person name="Xiao X.J."/>
            <person name="Lin M."/>
            <person name="Wu X.Y."/>
            <person name="Wu W.L."/>
            <person name="Chen Y.Y."/>
            <person name="Chang S.B."/>
            <person name="Sakamoto S."/>
            <person name="Ohme-Takagi M."/>
            <person name="Yagi M."/>
            <person name="Zeng S.J."/>
            <person name="Shen C.Y."/>
            <person name="Yeh C.M."/>
            <person name="Luo Y.B."/>
            <person name="Tsai W.C."/>
            <person name="Van de Peer Y."/>
            <person name="Liu Z.J."/>
        </authorList>
    </citation>
    <scope>NUCLEOTIDE SEQUENCE [LARGE SCALE GENOMIC DNA]</scope>
    <source>
        <strain evidence="11">cv. Shenzhen</strain>
        <tissue evidence="10">Stem</tissue>
    </source>
</reference>
<dbReference type="GO" id="GO:0033314">
    <property type="term" value="P:mitotic DNA replication checkpoint signaling"/>
    <property type="evidence" value="ECO:0007669"/>
    <property type="project" value="TreeGrafter"/>
</dbReference>
<keyword evidence="11" id="KW-1185">Reference proteome</keyword>
<dbReference type="GO" id="GO:0003682">
    <property type="term" value="F:chromatin binding"/>
    <property type="evidence" value="ECO:0007669"/>
    <property type="project" value="TreeGrafter"/>
</dbReference>
<dbReference type="GO" id="GO:0006281">
    <property type="term" value="P:DNA repair"/>
    <property type="evidence" value="ECO:0007669"/>
    <property type="project" value="InterPro"/>
</dbReference>
<dbReference type="InterPro" id="IPR004582">
    <property type="entry name" value="Checkpoint_prot_Rad17_Rad24"/>
</dbReference>
<dbReference type="CDD" id="cd00009">
    <property type="entry name" value="AAA"/>
    <property type="match status" value="1"/>
</dbReference>
<keyword evidence="7" id="KW-0131">Cell cycle</keyword>
<dbReference type="InterPro" id="IPR003593">
    <property type="entry name" value="AAA+_ATPase"/>
</dbReference>
<dbReference type="PANTHER" id="PTHR12172">
    <property type="entry name" value="CELL CYCLE CHECKPOINT PROTEIN RAD17"/>
    <property type="match status" value="1"/>
</dbReference>
<evidence type="ECO:0000256" key="6">
    <source>
        <dbReference type="ARBA" id="ARBA00023242"/>
    </source>
</evidence>
<dbReference type="OrthoDB" id="9996895at2759"/>
<evidence type="ECO:0000256" key="4">
    <source>
        <dbReference type="ARBA" id="ARBA00022763"/>
    </source>
</evidence>
<feature type="compositionally biased region" description="Low complexity" evidence="8">
    <location>
        <begin position="120"/>
        <end position="131"/>
    </location>
</feature>
<dbReference type="InterPro" id="IPR027417">
    <property type="entry name" value="P-loop_NTPase"/>
</dbReference>
<dbReference type="Gene3D" id="3.40.50.300">
    <property type="entry name" value="P-loop containing nucleotide triphosphate hydrolases"/>
    <property type="match status" value="1"/>
</dbReference>
<dbReference type="PANTHER" id="PTHR12172:SF1">
    <property type="entry name" value="P-LOOP CONTAINING NUCLEOSIDE TRIPHOSPHATE HYDROLASES SUPERFAMILY PROTEIN"/>
    <property type="match status" value="1"/>
</dbReference>
<keyword evidence="5" id="KW-0067">ATP-binding</keyword>
<feature type="compositionally biased region" description="Basic and acidic residues" evidence="8">
    <location>
        <begin position="1"/>
        <end position="12"/>
    </location>
</feature>
<keyword evidence="6" id="KW-0539">Nucleus</keyword>
<dbReference type="GO" id="GO:0005634">
    <property type="term" value="C:nucleus"/>
    <property type="evidence" value="ECO:0007669"/>
    <property type="project" value="UniProtKB-SubCell"/>
</dbReference>
<evidence type="ECO:0000256" key="3">
    <source>
        <dbReference type="ARBA" id="ARBA00022741"/>
    </source>
</evidence>
<evidence type="ECO:0000313" key="11">
    <source>
        <dbReference type="Proteomes" id="UP000236161"/>
    </source>
</evidence>